<dbReference type="SMART" id="SM00382">
    <property type="entry name" value="AAA"/>
    <property type="match status" value="1"/>
</dbReference>
<evidence type="ECO:0000256" key="1">
    <source>
        <dbReference type="ARBA" id="ARBA00004123"/>
    </source>
</evidence>
<evidence type="ECO:0000313" key="8">
    <source>
        <dbReference type="EMBL" id="CAI2375512.1"/>
    </source>
</evidence>
<feature type="domain" description="AAA+ ATPase" evidence="7">
    <location>
        <begin position="56"/>
        <end position="183"/>
    </location>
</feature>
<evidence type="ECO:0000256" key="6">
    <source>
        <dbReference type="ARBA" id="ARBA00023242"/>
    </source>
</evidence>
<dbReference type="FunFam" id="3.40.50.300:FF:000129">
    <property type="entry name" value="Replication factor C subunit 5"/>
    <property type="match status" value="1"/>
</dbReference>
<evidence type="ECO:0000313" key="9">
    <source>
        <dbReference type="Proteomes" id="UP001295684"/>
    </source>
</evidence>
<keyword evidence="3" id="KW-0235">DNA replication</keyword>
<dbReference type="PANTHER" id="PTHR11669:SF9">
    <property type="entry name" value="REPLICATION FACTOR C SUBUNIT 5"/>
    <property type="match status" value="1"/>
</dbReference>
<evidence type="ECO:0000256" key="5">
    <source>
        <dbReference type="ARBA" id="ARBA00022840"/>
    </source>
</evidence>
<comment type="subcellular location">
    <subcellularLocation>
        <location evidence="1">Nucleus</location>
    </subcellularLocation>
</comment>
<organism evidence="8 9">
    <name type="scientific">Euplotes crassus</name>
    <dbReference type="NCBI Taxonomy" id="5936"/>
    <lineage>
        <taxon>Eukaryota</taxon>
        <taxon>Sar</taxon>
        <taxon>Alveolata</taxon>
        <taxon>Ciliophora</taxon>
        <taxon>Intramacronucleata</taxon>
        <taxon>Spirotrichea</taxon>
        <taxon>Hypotrichia</taxon>
        <taxon>Euplotida</taxon>
        <taxon>Euplotidae</taxon>
        <taxon>Moneuplotes</taxon>
    </lineage>
</organism>
<dbReference type="SUPFAM" id="SSF52540">
    <property type="entry name" value="P-loop containing nucleoside triphosphate hydrolases"/>
    <property type="match status" value="1"/>
</dbReference>
<dbReference type="Pfam" id="PF00004">
    <property type="entry name" value="AAA"/>
    <property type="match status" value="1"/>
</dbReference>
<dbReference type="Pfam" id="PF25361">
    <property type="entry name" value="AAA_lid_RFC1"/>
    <property type="match status" value="1"/>
</dbReference>
<dbReference type="InterPro" id="IPR050238">
    <property type="entry name" value="DNA_Rep/Repair_Clamp_Loader"/>
</dbReference>
<evidence type="ECO:0000256" key="4">
    <source>
        <dbReference type="ARBA" id="ARBA00022741"/>
    </source>
</evidence>
<dbReference type="GO" id="GO:0006281">
    <property type="term" value="P:DNA repair"/>
    <property type="evidence" value="ECO:0007669"/>
    <property type="project" value="TreeGrafter"/>
</dbReference>
<evidence type="ECO:0000256" key="3">
    <source>
        <dbReference type="ARBA" id="ARBA00022705"/>
    </source>
</evidence>
<dbReference type="Pfam" id="PF08542">
    <property type="entry name" value="Rep_fac_C"/>
    <property type="match status" value="1"/>
</dbReference>
<dbReference type="NCBIfam" id="NF001679">
    <property type="entry name" value="PRK00440.1"/>
    <property type="match status" value="1"/>
</dbReference>
<dbReference type="GO" id="GO:0016887">
    <property type="term" value="F:ATP hydrolysis activity"/>
    <property type="evidence" value="ECO:0007669"/>
    <property type="project" value="InterPro"/>
</dbReference>
<keyword evidence="6" id="KW-0539">Nucleus</keyword>
<keyword evidence="4" id="KW-0547">Nucleotide-binding</keyword>
<keyword evidence="5" id="KW-0067">ATP-binding</keyword>
<dbReference type="CDD" id="cd18140">
    <property type="entry name" value="HLD_clamp_RFC"/>
    <property type="match status" value="1"/>
</dbReference>
<dbReference type="InterPro" id="IPR003959">
    <property type="entry name" value="ATPase_AAA_core"/>
</dbReference>
<reference evidence="8" key="1">
    <citation type="submission" date="2023-07" db="EMBL/GenBank/DDBJ databases">
        <authorList>
            <consortium name="AG Swart"/>
            <person name="Singh M."/>
            <person name="Singh A."/>
            <person name="Seah K."/>
            <person name="Emmerich C."/>
        </authorList>
    </citation>
    <scope>NUCLEOTIDE SEQUENCE</scope>
    <source>
        <strain evidence="8">DP1</strain>
    </source>
</reference>
<dbReference type="InterPro" id="IPR047854">
    <property type="entry name" value="RFC_lid"/>
</dbReference>
<dbReference type="AlphaFoldDB" id="A0AAD1XMS1"/>
<evidence type="ECO:0000256" key="2">
    <source>
        <dbReference type="ARBA" id="ARBA00005378"/>
    </source>
</evidence>
<name>A0AAD1XMS1_EUPCR</name>
<dbReference type="InterPro" id="IPR003593">
    <property type="entry name" value="AAA+_ATPase"/>
</dbReference>
<dbReference type="InterPro" id="IPR013748">
    <property type="entry name" value="Rep_factorC_C"/>
</dbReference>
<gene>
    <name evidence="8" type="ORF">ECRASSUSDP1_LOCUS16874</name>
</gene>
<dbReference type="GO" id="GO:0005634">
    <property type="term" value="C:nucleus"/>
    <property type="evidence" value="ECO:0007669"/>
    <property type="project" value="UniProtKB-SubCell"/>
</dbReference>
<dbReference type="GO" id="GO:0003677">
    <property type="term" value="F:DNA binding"/>
    <property type="evidence" value="ECO:0007669"/>
    <property type="project" value="InterPro"/>
</dbReference>
<dbReference type="GO" id="GO:0005524">
    <property type="term" value="F:ATP binding"/>
    <property type="evidence" value="ECO:0007669"/>
    <property type="project" value="UniProtKB-KW"/>
</dbReference>
<keyword evidence="9" id="KW-1185">Reference proteome</keyword>
<protein>
    <recommendedName>
        <fullName evidence="7">AAA+ ATPase domain-containing protein</fullName>
    </recommendedName>
</protein>
<dbReference type="InterPro" id="IPR008921">
    <property type="entry name" value="DNA_pol3_clamp-load_cplx_C"/>
</dbReference>
<dbReference type="GO" id="GO:0006261">
    <property type="term" value="P:DNA-templated DNA replication"/>
    <property type="evidence" value="ECO:0007669"/>
    <property type="project" value="TreeGrafter"/>
</dbReference>
<sequence>MEDNTADTVEDVQMVDPQENEKIIPFVEKFRPKTLDEIISHDEIIDTIKNFIKSDRIPHLLFHGPPGTGKTSCMLAIAKLLHGENYKKMVLELNASDDRGIGTVRDKIKAFSGTSTFFTKGIKLVILDECDNVTNAAQAALRRIIEMNSTTTRFCLICNNVAKVIPAIQSRCTKFRFSPLKDEFISKRLDEICESEEIDIDQKAKDAIVKLAKGDMRKVLNILESGSLAHSKITSDDIYNCTGKPSEKEILMILKSLCKDNFSDSLNTVLKIKNASGLTLDDILNDLHERVLKSKFEEKHKKILTIKLAEIQERTSIGCSEYLQISSLVGAFIEVRA</sequence>
<dbReference type="GO" id="GO:0003689">
    <property type="term" value="F:DNA clamp loader activity"/>
    <property type="evidence" value="ECO:0007669"/>
    <property type="project" value="TreeGrafter"/>
</dbReference>
<evidence type="ECO:0000259" key="7">
    <source>
        <dbReference type="SMART" id="SM00382"/>
    </source>
</evidence>
<dbReference type="Proteomes" id="UP001295684">
    <property type="component" value="Unassembled WGS sequence"/>
</dbReference>
<dbReference type="PANTHER" id="PTHR11669">
    <property type="entry name" value="REPLICATION FACTOR C / DNA POLYMERASE III GAMMA-TAU SUBUNIT"/>
    <property type="match status" value="1"/>
</dbReference>
<proteinExistence type="inferred from homology"/>
<dbReference type="InterPro" id="IPR027417">
    <property type="entry name" value="P-loop_NTPase"/>
</dbReference>
<dbReference type="Gene3D" id="1.10.8.60">
    <property type="match status" value="1"/>
</dbReference>
<accession>A0AAD1XMS1</accession>
<dbReference type="CDD" id="cd00009">
    <property type="entry name" value="AAA"/>
    <property type="match status" value="1"/>
</dbReference>
<dbReference type="GO" id="GO:0005663">
    <property type="term" value="C:DNA replication factor C complex"/>
    <property type="evidence" value="ECO:0007669"/>
    <property type="project" value="TreeGrafter"/>
</dbReference>
<dbReference type="Gene3D" id="3.40.50.300">
    <property type="entry name" value="P-loop containing nucleotide triphosphate hydrolases"/>
    <property type="match status" value="1"/>
</dbReference>
<dbReference type="EMBL" id="CAMPGE010017001">
    <property type="protein sequence ID" value="CAI2375512.1"/>
    <property type="molecule type" value="Genomic_DNA"/>
</dbReference>
<comment type="similarity">
    <text evidence="2">Belongs to the activator 1 small subunits family.</text>
</comment>
<dbReference type="Gene3D" id="1.20.272.10">
    <property type="match status" value="1"/>
</dbReference>
<dbReference type="SUPFAM" id="SSF48019">
    <property type="entry name" value="post-AAA+ oligomerization domain-like"/>
    <property type="match status" value="1"/>
</dbReference>
<comment type="caution">
    <text evidence="8">The sequence shown here is derived from an EMBL/GenBank/DDBJ whole genome shotgun (WGS) entry which is preliminary data.</text>
</comment>